<organism evidence="2 3">
    <name type="scientific">Desmophyllum pertusum</name>
    <dbReference type="NCBI Taxonomy" id="174260"/>
    <lineage>
        <taxon>Eukaryota</taxon>
        <taxon>Metazoa</taxon>
        <taxon>Cnidaria</taxon>
        <taxon>Anthozoa</taxon>
        <taxon>Hexacorallia</taxon>
        <taxon>Scleractinia</taxon>
        <taxon>Caryophylliina</taxon>
        <taxon>Caryophylliidae</taxon>
        <taxon>Desmophyllum</taxon>
    </lineage>
</organism>
<evidence type="ECO:0000313" key="3">
    <source>
        <dbReference type="Proteomes" id="UP001163046"/>
    </source>
</evidence>
<name>A0A9W9Z838_9CNID</name>
<dbReference type="EMBL" id="MU826385">
    <property type="protein sequence ID" value="KAJ7376953.1"/>
    <property type="molecule type" value="Genomic_DNA"/>
</dbReference>
<dbReference type="OrthoDB" id="5986627at2759"/>
<feature type="region of interest" description="Disordered" evidence="1">
    <location>
        <begin position="1"/>
        <end position="211"/>
    </location>
</feature>
<feature type="compositionally biased region" description="Acidic residues" evidence="1">
    <location>
        <begin position="175"/>
        <end position="191"/>
    </location>
</feature>
<comment type="caution">
    <text evidence="2">The sequence shown here is derived from an EMBL/GenBank/DDBJ whole genome shotgun (WGS) entry which is preliminary data.</text>
</comment>
<feature type="compositionally biased region" description="Acidic residues" evidence="1">
    <location>
        <begin position="74"/>
        <end position="84"/>
    </location>
</feature>
<gene>
    <name evidence="2" type="ORF">OS493_031225</name>
</gene>
<evidence type="ECO:0000313" key="2">
    <source>
        <dbReference type="EMBL" id="KAJ7376953.1"/>
    </source>
</evidence>
<protein>
    <submittedName>
        <fullName evidence="2">Uncharacterized protein</fullName>
    </submittedName>
</protein>
<proteinExistence type="predicted"/>
<evidence type="ECO:0000256" key="1">
    <source>
        <dbReference type="SAM" id="MobiDB-lite"/>
    </source>
</evidence>
<reference evidence="2" key="1">
    <citation type="submission" date="2023-01" db="EMBL/GenBank/DDBJ databases">
        <title>Genome assembly of the deep-sea coral Lophelia pertusa.</title>
        <authorList>
            <person name="Herrera S."/>
            <person name="Cordes E."/>
        </authorList>
    </citation>
    <scope>NUCLEOTIDE SEQUENCE</scope>
    <source>
        <strain evidence="2">USNM1676648</strain>
        <tissue evidence="2">Polyp</tissue>
    </source>
</reference>
<feature type="compositionally biased region" description="Basic and acidic residues" evidence="1">
    <location>
        <begin position="86"/>
        <end position="137"/>
    </location>
</feature>
<sequence length="244" mass="28068">MRKKTKGKKSSQGQEKLADHDTESVEESSSEVQLQTGKSSEEEDLDIKDDNECVIAVIDKSPAQSKSNKGSSAETDDQDDDVPEDVSWKASKESAIRERTLEKEIALDAKRKEKQMRIERNERLREQKERKREREYSKLPMEVLQQVAKQQVAEQQEPQKSQSDDTGNHVTFDSSSEDEDEDKEQPEESEATPEIKVLVLPRETKKPKKIQQSASLFLREHMFGDRIQRISQVKDSDRKGNIEH</sequence>
<feature type="compositionally biased region" description="Polar residues" evidence="1">
    <location>
        <begin position="62"/>
        <end position="73"/>
    </location>
</feature>
<keyword evidence="3" id="KW-1185">Reference proteome</keyword>
<dbReference type="AlphaFoldDB" id="A0A9W9Z838"/>
<feature type="compositionally biased region" description="Low complexity" evidence="1">
    <location>
        <begin position="145"/>
        <end position="161"/>
    </location>
</feature>
<dbReference type="Proteomes" id="UP001163046">
    <property type="component" value="Unassembled WGS sequence"/>
</dbReference>
<accession>A0A9W9Z838</accession>